<dbReference type="RefSeq" id="WP_072263483.1">
    <property type="nucleotide sequence ID" value="NZ_CZVV01000005.1"/>
</dbReference>
<organism evidence="2 3">
    <name type="scientific">Kryptobacter tengchongensis</name>
    <dbReference type="NCBI Taxonomy" id="1643429"/>
    <lineage>
        <taxon>Bacteria</taxon>
        <taxon>Pseudomonadati</taxon>
        <taxon>Candidatus Kryptoniota</taxon>
        <taxon>Candidatus Kryptobacter</taxon>
    </lineage>
</organism>
<evidence type="ECO:0000313" key="3">
    <source>
        <dbReference type="Proteomes" id="UP000243105"/>
    </source>
</evidence>
<accession>A0A916LI43</accession>
<protein>
    <submittedName>
        <fullName evidence="2">Toxin-antitoxin system toxin component, PIN family</fullName>
    </submittedName>
</protein>
<dbReference type="CDD" id="cd09854">
    <property type="entry name" value="PIN_VapC-like"/>
    <property type="match status" value="1"/>
</dbReference>
<proteinExistence type="predicted"/>
<name>A0A916LI43_KRYT1</name>
<gene>
    <name evidence="2" type="ORF">JGI25_00142</name>
</gene>
<dbReference type="PANTHER" id="PTHR34610">
    <property type="entry name" value="SSL7007 PROTEIN"/>
    <property type="match status" value="1"/>
</dbReference>
<dbReference type="Proteomes" id="UP000243105">
    <property type="component" value="Unassembled WGS sequence"/>
</dbReference>
<sequence>MFVGEAIPLGLAHEIYISEFVLRELRDVMMRLNFDRDDVDEIEKFLRGNCIVVVHGGLNERVCRDESDDNILAGALEGKVDVIVTGDKDLLVPKGSLCRRSGNIKGF</sequence>
<comment type="caution">
    <text evidence="2">The sequence shown here is derived from an EMBL/GenBank/DDBJ whole genome shotgun (WGS) entry which is preliminary data.</text>
</comment>
<dbReference type="AlphaFoldDB" id="A0A916LI43"/>
<dbReference type="Pfam" id="PF13470">
    <property type="entry name" value="PIN_3"/>
    <property type="match status" value="1"/>
</dbReference>
<dbReference type="InterPro" id="IPR029060">
    <property type="entry name" value="PIN-like_dom_sf"/>
</dbReference>
<dbReference type="InterPro" id="IPR002850">
    <property type="entry name" value="PIN_toxin-like"/>
</dbReference>
<evidence type="ECO:0000313" key="2">
    <source>
        <dbReference type="EMBL" id="CUS96665.1"/>
    </source>
</evidence>
<dbReference type="SUPFAM" id="SSF88723">
    <property type="entry name" value="PIN domain-like"/>
    <property type="match status" value="1"/>
</dbReference>
<evidence type="ECO:0000259" key="1">
    <source>
        <dbReference type="Pfam" id="PF13470"/>
    </source>
</evidence>
<dbReference type="EMBL" id="CZVV01000005">
    <property type="protein sequence ID" value="CUS96665.1"/>
    <property type="molecule type" value="Genomic_DNA"/>
</dbReference>
<dbReference type="InterPro" id="IPR002716">
    <property type="entry name" value="PIN_dom"/>
</dbReference>
<feature type="domain" description="PIN" evidence="1">
    <location>
        <begin position="14"/>
        <end position="89"/>
    </location>
</feature>
<dbReference type="NCBIfam" id="TIGR00305">
    <property type="entry name" value="putative toxin-antitoxin system toxin component, PIN family"/>
    <property type="match status" value="1"/>
</dbReference>
<dbReference type="PANTHER" id="PTHR34610:SF3">
    <property type="entry name" value="SSL7007 PROTEIN"/>
    <property type="match status" value="1"/>
</dbReference>
<reference evidence="2 3" key="1">
    <citation type="submission" date="2015-11" db="EMBL/GenBank/DDBJ databases">
        <authorList>
            <person name="Varghese N."/>
        </authorList>
    </citation>
    <scope>NUCLEOTIDE SEQUENCE [LARGE SCALE GENOMIC DNA]</scope>
    <source>
        <strain evidence="2 3">JGI-25</strain>
    </source>
</reference>